<accession>A0AAV0E306</accession>
<dbReference type="Pfam" id="PF03372">
    <property type="entry name" value="Exo_endo_phos"/>
    <property type="match status" value="1"/>
</dbReference>
<dbReference type="InterPro" id="IPR005135">
    <property type="entry name" value="Endo/exonuclease/phosphatase"/>
</dbReference>
<evidence type="ECO:0000313" key="2">
    <source>
        <dbReference type="EMBL" id="CAH9112360.1"/>
    </source>
</evidence>
<feature type="domain" description="Endonuclease/exonuclease/phosphatase" evidence="1">
    <location>
        <begin position="4"/>
        <end position="168"/>
    </location>
</feature>
<sequence length="182" mass="21263">MSIVSWNCRGLGNLATVQVLSDLVREKKPSVIFPMETKAQFGRRKMLREKLGFEHSFVVESVGLSGGLCLLWRDYVTLHVYANSLHYIDCLLCIEEGELEWRFTGFYGCPERNRRRESWSMLRSLSHQFDNPWLVAGDFNDTMFDSERRGQLPQPNWLMQGFRDAIRGSGLRNLQFEGYQWT</sequence>
<dbReference type="PANTHER" id="PTHR35218">
    <property type="entry name" value="RNASE H DOMAIN-CONTAINING PROTEIN"/>
    <property type="match status" value="1"/>
</dbReference>
<gene>
    <name evidence="2" type="ORF">CEPIT_LOCUS19920</name>
</gene>
<dbReference type="GO" id="GO:0003824">
    <property type="term" value="F:catalytic activity"/>
    <property type="evidence" value="ECO:0007669"/>
    <property type="project" value="InterPro"/>
</dbReference>
<dbReference type="SUPFAM" id="SSF56219">
    <property type="entry name" value="DNase I-like"/>
    <property type="match status" value="1"/>
</dbReference>
<keyword evidence="3" id="KW-1185">Reference proteome</keyword>
<dbReference type="AlphaFoldDB" id="A0AAV0E306"/>
<evidence type="ECO:0000313" key="3">
    <source>
        <dbReference type="Proteomes" id="UP001152523"/>
    </source>
</evidence>
<dbReference type="Gene3D" id="3.60.10.10">
    <property type="entry name" value="Endonuclease/exonuclease/phosphatase"/>
    <property type="match status" value="1"/>
</dbReference>
<reference evidence="2" key="1">
    <citation type="submission" date="2022-07" db="EMBL/GenBank/DDBJ databases">
        <authorList>
            <person name="Macas J."/>
            <person name="Novak P."/>
            <person name="Neumann P."/>
        </authorList>
    </citation>
    <scope>NUCLEOTIDE SEQUENCE</scope>
</reference>
<proteinExistence type="predicted"/>
<dbReference type="EMBL" id="CAMAPF010000197">
    <property type="protein sequence ID" value="CAH9112360.1"/>
    <property type="molecule type" value="Genomic_DNA"/>
</dbReference>
<dbReference type="InterPro" id="IPR036691">
    <property type="entry name" value="Endo/exonu/phosph_ase_sf"/>
</dbReference>
<organism evidence="2 3">
    <name type="scientific">Cuscuta epithymum</name>
    <dbReference type="NCBI Taxonomy" id="186058"/>
    <lineage>
        <taxon>Eukaryota</taxon>
        <taxon>Viridiplantae</taxon>
        <taxon>Streptophyta</taxon>
        <taxon>Embryophyta</taxon>
        <taxon>Tracheophyta</taxon>
        <taxon>Spermatophyta</taxon>
        <taxon>Magnoliopsida</taxon>
        <taxon>eudicotyledons</taxon>
        <taxon>Gunneridae</taxon>
        <taxon>Pentapetalae</taxon>
        <taxon>asterids</taxon>
        <taxon>lamiids</taxon>
        <taxon>Solanales</taxon>
        <taxon>Convolvulaceae</taxon>
        <taxon>Cuscuteae</taxon>
        <taxon>Cuscuta</taxon>
        <taxon>Cuscuta subgen. Cuscuta</taxon>
    </lineage>
</organism>
<evidence type="ECO:0000259" key="1">
    <source>
        <dbReference type="Pfam" id="PF03372"/>
    </source>
</evidence>
<protein>
    <recommendedName>
        <fullName evidence="1">Endonuclease/exonuclease/phosphatase domain-containing protein</fullName>
    </recommendedName>
</protein>
<dbReference type="Proteomes" id="UP001152523">
    <property type="component" value="Unassembled WGS sequence"/>
</dbReference>
<comment type="caution">
    <text evidence="2">The sequence shown here is derived from an EMBL/GenBank/DDBJ whole genome shotgun (WGS) entry which is preliminary data.</text>
</comment>
<name>A0AAV0E306_9ASTE</name>
<dbReference type="PANTHER" id="PTHR35218:SF9">
    <property type="entry name" value="ENDONUCLEASE_EXONUCLEASE_PHOSPHATASE DOMAIN-CONTAINING PROTEIN"/>
    <property type="match status" value="1"/>
</dbReference>